<evidence type="ECO:0000313" key="2">
    <source>
        <dbReference type="Proteomes" id="UP000838749"/>
    </source>
</evidence>
<sequence length="105" mass="12260">MQELISMYRDRLTDLTAKNRSLKLMKIYNKNHFDIHSFSNIENGLDIAILEKVCALEDEISLIPQNSLVEESVLANRRLIQLKREVDLIEQETGNNPFLRCLWVS</sequence>
<dbReference type="RefSeq" id="WP_234529888.1">
    <property type="nucleotide sequence ID" value="NZ_CAKMAB010000001.1"/>
</dbReference>
<proteinExistence type="predicted"/>
<evidence type="ECO:0000313" key="1">
    <source>
        <dbReference type="EMBL" id="CAH1053952.1"/>
    </source>
</evidence>
<dbReference type="Proteomes" id="UP000838749">
    <property type="component" value="Unassembled WGS sequence"/>
</dbReference>
<keyword evidence="2" id="KW-1185">Reference proteome</keyword>
<comment type="caution">
    <text evidence="1">The sequence shown here is derived from an EMBL/GenBank/DDBJ whole genome shotgun (WGS) entry which is preliminary data.</text>
</comment>
<organism evidence="1 2">
    <name type="scientific">Paenibacillus pseudetheri</name>
    <dbReference type="NCBI Taxonomy" id="2897682"/>
    <lineage>
        <taxon>Bacteria</taxon>
        <taxon>Bacillati</taxon>
        <taxon>Bacillota</taxon>
        <taxon>Bacilli</taxon>
        <taxon>Bacillales</taxon>
        <taxon>Paenibacillaceae</taxon>
        <taxon>Paenibacillus</taxon>
    </lineage>
</organism>
<dbReference type="EMBL" id="CAKMAB010000001">
    <property type="protein sequence ID" value="CAH1053952.1"/>
    <property type="molecule type" value="Genomic_DNA"/>
</dbReference>
<name>A0ABM9B5Z6_9BACL</name>
<protein>
    <submittedName>
        <fullName evidence="1">Uncharacterized protein</fullName>
    </submittedName>
</protein>
<gene>
    <name evidence="1" type="ORF">PAECIP111894_00097</name>
</gene>
<accession>A0ABM9B5Z6</accession>
<reference evidence="1" key="1">
    <citation type="submission" date="2021-12" db="EMBL/GenBank/DDBJ databases">
        <authorList>
            <person name="Criscuolo A."/>
        </authorList>
    </citation>
    <scope>NUCLEOTIDE SEQUENCE</scope>
    <source>
        <strain evidence="1">CIP111894</strain>
    </source>
</reference>